<accession>A0A061SUE3</accession>
<dbReference type="SUPFAM" id="SSF52821">
    <property type="entry name" value="Rhodanese/Cell cycle control phosphatase"/>
    <property type="match status" value="1"/>
</dbReference>
<dbReference type="RefSeq" id="WP_037908142.1">
    <property type="nucleotide sequence ID" value="NZ_JEMU01000008.1"/>
</dbReference>
<reference evidence="3 4" key="1">
    <citation type="journal article" date="2014" name="Genome Announc.">
        <title>Draft Genome Sequences of Two Isolates of the Roseobacter Group, Sulfitobacter sp. Strains 3SOLIMAR09 and 1FIGIMAR09, from Harbors of Mallorca Island (Mediterranean Sea).</title>
        <authorList>
            <person name="Mas-Llado M."/>
            <person name="Pina-Villalonga J.M."/>
            <person name="Brunet-Galmes I."/>
            <person name="Nogales B."/>
            <person name="Bosch R."/>
        </authorList>
    </citation>
    <scope>NUCLEOTIDE SEQUENCE [LARGE SCALE GENOMIC DNA]</scope>
    <source>
        <strain evidence="3 4">1FIGIMAR09</strain>
    </source>
</reference>
<name>A0A061SUE3_9RHOB</name>
<dbReference type="SMART" id="SM00450">
    <property type="entry name" value="RHOD"/>
    <property type="match status" value="1"/>
</dbReference>
<comment type="caution">
    <text evidence="3">The sequence shown here is derived from an EMBL/GenBank/DDBJ whole genome shotgun (WGS) entry which is preliminary data.</text>
</comment>
<evidence type="ECO:0000313" key="4">
    <source>
        <dbReference type="Proteomes" id="UP000027337"/>
    </source>
</evidence>
<evidence type="ECO:0000313" key="3">
    <source>
        <dbReference type="EMBL" id="KAJ02930.1"/>
    </source>
</evidence>
<dbReference type="Gene3D" id="3.40.250.10">
    <property type="entry name" value="Rhodanese-like domain"/>
    <property type="match status" value="1"/>
</dbReference>
<dbReference type="EMBL" id="JEMU01000008">
    <property type="protein sequence ID" value="KAJ02930.1"/>
    <property type="molecule type" value="Genomic_DNA"/>
</dbReference>
<feature type="transmembrane region" description="Helical" evidence="1">
    <location>
        <begin position="21"/>
        <end position="42"/>
    </location>
</feature>
<keyword evidence="1" id="KW-0472">Membrane</keyword>
<dbReference type="PROSITE" id="PS50206">
    <property type="entry name" value="RHODANESE_3"/>
    <property type="match status" value="1"/>
</dbReference>
<dbReference type="CDD" id="cd00158">
    <property type="entry name" value="RHOD"/>
    <property type="match status" value="1"/>
</dbReference>
<dbReference type="STRING" id="83219.PM02_10665"/>
<gene>
    <name evidence="3" type="ORF">PM02_10665</name>
</gene>
<dbReference type="InterPro" id="IPR036873">
    <property type="entry name" value="Rhodanese-like_dom_sf"/>
</dbReference>
<evidence type="ECO:0000259" key="2">
    <source>
        <dbReference type="PROSITE" id="PS50206"/>
    </source>
</evidence>
<sequence>MRRPRRDPSFEPAPAKRFPRRGFMLGSVAGVTLSVFWVARYYNIGAEVGSADLSAPDALAQADAGQILLIDIRRPEEWAATGIAQSAVPIDMRRDDFGAALLAAVNGDRTRPVALICARGVRSARVAKALREAGFEQVRDVPEGMVGSGAGPGWISRGLPVRQP</sequence>
<organism evidence="3 4">
    <name type="scientific">Sulfitobacter mediterraneus</name>
    <dbReference type="NCBI Taxonomy" id="83219"/>
    <lineage>
        <taxon>Bacteria</taxon>
        <taxon>Pseudomonadati</taxon>
        <taxon>Pseudomonadota</taxon>
        <taxon>Alphaproteobacteria</taxon>
        <taxon>Rhodobacterales</taxon>
        <taxon>Roseobacteraceae</taxon>
        <taxon>Sulfitobacter</taxon>
    </lineage>
</organism>
<evidence type="ECO:0000256" key="1">
    <source>
        <dbReference type="SAM" id="Phobius"/>
    </source>
</evidence>
<dbReference type="InterPro" id="IPR001763">
    <property type="entry name" value="Rhodanese-like_dom"/>
</dbReference>
<dbReference type="Pfam" id="PF00581">
    <property type="entry name" value="Rhodanese"/>
    <property type="match status" value="1"/>
</dbReference>
<keyword evidence="1" id="KW-0812">Transmembrane</keyword>
<proteinExistence type="predicted"/>
<keyword evidence="1" id="KW-1133">Transmembrane helix</keyword>
<protein>
    <recommendedName>
        <fullName evidence="2">Rhodanese domain-containing protein</fullName>
    </recommendedName>
</protein>
<dbReference type="AlphaFoldDB" id="A0A061SUE3"/>
<dbReference type="eggNOG" id="COG0607">
    <property type="taxonomic scope" value="Bacteria"/>
</dbReference>
<keyword evidence="4" id="KW-1185">Reference proteome</keyword>
<feature type="domain" description="Rhodanese" evidence="2">
    <location>
        <begin position="63"/>
        <end position="157"/>
    </location>
</feature>
<dbReference type="Proteomes" id="UP000027337">
    <property type="component" value="Unassembled WGS sequence"/>
</dbReference>